<keyword evidence="3" id="KW-1185">Reference proteome</keyword>
<protein>
    <submittedName>
        <fullName evidence="2">8298_t:CDS:1</fullName>
    </submittedName>
</protein>
<evidence type="ECO:0000256" key="1">
    <source>
        <dbReference type="SAM" id="MobiDB-lite"/>
    </source>
</evidence>
<comment type="caution">
    <text evidence="2">The sequence shown here is derived from an EMBL/GenBank/DDBJ whole genome shotgun (WGS) entry which is preliminary data.</text>
</comment>
<gene>
    <name evidence="2" type="ORF">GMARGA_LOCUS45036</name>
</gene>
<feature type="non-terminal residue" evidence="2">
    <location>
        <position position="112"/>
    </location>
</feature>
<evidence type="ECO:0000313" key="3">
    <source>
        <dbReference type="Proteomes" id="UP000789901"/>
    </source>
</evidence>
<sequence length="112" mass="13916">MPPKTTRKAPYVKRKKSYESSTWKNPKTRKQKKDERITKDFVIKKIVDHVKYLDREKRRAPNEDRCLYDNEIDWYNRWKREIENLPEDDPLTFKPIFLHYESETKERNEEIK</sequence>
<dbReference type="Proteomes" id="UP000789901">
    <property type="component" value="Unassembled WGS sequence"/>
</dbReference>
<dbReference type="EMBL" id="CAJVQB010157372">
    <property type="protein sequence ID" value="CAG8856215.1"/>
    <property type="molecule type" value="Genomic_DNA"/>
</dbReference>
<reference evidence="2 3" key="1">
    <citation type="submission" date="2021-06" db="EMBL/GenBank/DDBJ databases">
        <authorList>
            <person name="Kallberg Y."/>
            <person name="Tangrot J."/>
            <person name="Rosling A."/>
        </authorList>
    </citation>
    <scope>NUCLEOTIDE SEQUENCE [LARGE SCALE GENOMIC DNA]</scope>
    <source>
        <strain evidence="2 3">120-4 pot B 10/14</strain>
    </source>
</reference>
<evidence type="ECO:0000313" key="2">
    <source>
        <dbReference type="EMBL" id="CAG8856215.1"/>
    </source>
</evidence>
<name>A0ABN7XNY6_GIGMA</name>
<accession>A0ABN7XNY6</accession>
<feature type="compositionally biased region" description="Basic residues" evidence="1">
    <location>
        <begin position="1"/>
        <end position="16"/>
    </location>
</feature>
<feature type="region of interest" description="Disordered" evidence="1">
    <location>
        <begin position="1"/>
        <end position="35"/>
    </location>
</feature>
<organism evidence="2 3">
    <name type="scientific">Gigaspora margarita</name>
    <dbReference type="NCBI Taxonomy" id="4874"/>
    <lineage>
        <taxon>Eukaryota</taxon>
        <taxon>Fungi</taxon>
        <taxon>Fungi incertae sedis</taxon>
        <taxon>Mucoromycota</taxon>
        <taxon>Glomeromycotina</taxon>
        <taxon>Glomeromycetes</taxon>
        <taxon>Diversisporales</taxon>
        <taxon>Gigasporaceae</taxon>
        <taxon>Gigaspora</taxon>
    </lineage>
</organism>
<proteinExistence type="predicted"/>